<organism evidence="13 14">
    <name type="scientific">Tothia fuscella</name>
    <dbReference type="NCBI Taxonomy" id="1048955"/>
    <lineage>
        <taxon>Eukaryota</taxon>
        <taxon>Fungi</taxon>
        <taxon>Dikarya</taxon>
        <taxon>Ascomycota</taxon>
        <taxon>Pezizomycotina</taxon>
        <taxon>Dothideomycetes</taxon>
        <taxon>Pleosporomycetidae</taxon>
        <taxon>Venturiales</taxon>
        <taxon>Cylindrosympodiaceae</taxon>
        <taxon>Tothia</taxon>
    </lineage>
</organism>
<dbReference type="SUPFAM" id="SSF55174">
    <property type="entry name" value="Alpha-L RNA-binding motif"/>
    <property type="match status" value="1"/>
</dbReference>
<feature type="region of interest" description="Disordered" evidence="11">
    <location>
        <begin position="346"/>
        <end position="376"/>
    </location>
</feature>
<dbReference type="GO" id="GO:0003735">
    <property type="term" value="F:structural constituent of ribosome"/>
    <property type="evidence" value="ECO:0007669"/>
    <property type="project" value="TreeGrafter"/>
</dbReference>
<evidence type="ECO:0000256" key="8">
    <source>
        <dbReference type="ARBA" id="ARBA00037226"/>
    </source>
</evidence>
<dbReference type="GO" id="GO:0042274">
    <property type="term" value="P:ribosomal small subunit biogenesis"/>
    <property type="evidence" value="ECO:0007669"/>
    <property type="project" value="TreeGrafter"/>
</dbReference>
<evidence type="ECO:0000256" key="6">
    <source>
        <dbReference type="ARBA" id="ARBA00023128"/>
    </source>
</evidence>
<feature type="compositionally biased region" description="Acidic residues" evidence="11">
    <location>
        <begin position="234"/>
        <end position="249"/>
    </location>
</feature>
<evidence type="ECO:0000256" key="10">
    <source>
        <dbReference type="PROSITE-ProRule" id="PRU00182"/>
    </source>
</evidence>
<evidence type="ECO:0000256" key="3">
    <source>
        <dbReference type="ARBA" id="ARBA00022730"/>
    </source>
</evidence>
<dbReference type="Proteomes" id="UP000800235">
    <property type="component" value="Unassembled WGS sequence"/>
</dbReference>
<evidence type="ECO:0000256" key="1">
    <source>
        <dbReference type="ARBA" id="ARBA00004173"/>
    </source>
</evidence>
<dbReference type="FunFam" id="3.10.290.10:FF:000025">
    <property type="entry name" value="30S ribosomal subunit S4"/>
    <property type="match status" value="1"/>
</dbReference>
<evidence type="ECO:0000256" key="7">
    <source>
        <dbReference type="ARBA" id="ARBA00023274"/>
    </source>
</evidence>
<evidence type="ECO:0000256" key="5">
    <source>
        <dbReference type="ARBA" id="ARBA00022980"/>
    </source>
</evidence>
<comment type="similarity">
    <text evidence="2">Belongs to the universal ribosomal protein uS4 family.</text>
</comment>
<evidence type="ECO:0000256" key="9">
    <source>
        <dbReference type="ARBA" id="ARBA00071419"/>
    </source>
</evidence>
<protein>
    <recommendedName>
        <fullName evidence="9">Small ribosomal subunit protein uS4m</fullName>
    </recommendedName>
</protein>
<dbReference type="CDD" id="cd00165">
    <property type="entry name" value="S4"/>
    <property type="match status" value="1"/>
</dbReference>
<dbReference type="InterPro" id="IPR022801">
    <property type="entry name" value="Ribosomal_uS4"/>
</dbReference>
<comment type="subcellular location">
    <subcellularLocation>
        <location evidence="1">Mitochondrion</location>
    </subcellularLocation>
</comment>
<keyword evidence="7" id="KW-0687">Ribonucleoprotein</keyword>
<evidence type="ECO:0000259" key="12">
    <source>
        <dbReference type="SMART" id="SM00363"/>
    </source>
</evidence>
<dbReference type="AlphaFoldDB" id="A0A9P4P130"/>
<dbReference type="PROSITE" id="PS50889">
    <property type="entry name" value="S4"/>
    <property type="match status" value="1"/>
</dbReference>
<dbReference type="GO" id="GO:0005763">
    <property type="term" value="C:mitochondrial small ribosomal subunit"/>
    <property type="evidence" value="ECO:0007669"/>
    <property type="project" value="TreeGrafter"/>
</dbReference>
<evidence type="ECO:0000313" key="13">
    <source>
        <dbReference type="EMBL" id="KAF2435360.1"/>
    </source>
</evidence>
<sequence>MVRKKNFHGLKKIRIRQSWNKFNLYNLSRLRQPFTLPRTFFQQKWTAKAETRAYHGEQIRERQWTRMFNRYIPAVVPMDAKELAEDDGSAQGAGRGSGKDVDPKASMDKAKGKDGKIDKRKMKAGPKPNEITPYMSMTFYPTEKRLDTAIFRALFASSARQARQFCVHGFVKVNGNRMRYPGYLLNPGDMFSVDPDMVMFATGDKKGSGGAAASAVTSDPDADESAVDAKAADEDTIFDEAWEDEEDNATESQEAKESDREPAKRSEQEDLNETSAEELKAWKKELLALRKEIKQTATETVGLKAKRKQELRALYKQIRSQNLTRIARQSLHEYKSTFQTIKNLITNPSKGFDKSTPSTPEPITSKTPTEPDYDDPILSNKRRLERKNPHLAALKAWPNKPDPTKPYATPWRPRDFMSAFAFIPRYLEVNQNVCSAVYLRDPVARPGLAEVPSPFHPETNQLAFQWYLRRR</sequence>
<dbReference type="OrthoDB" id="3356781at2759"/>
<dbReference type="Gene3D" id="3.10.290.10">
    <property type="entry name" value="RNA-binding S4 domain"/>
    <property type="match status" value="1"/>
</dbReference>
<dbReference type="InterPro" id="IPR036986">
    <property type="entry name" value="S4_RNA-bd_sf"/>
</dbReference>
<reference evidence="13" key="1">
    <citation type="journal article" date="2020" name="Stud. Mycol.">
        <title>101 Dothideomycetes genomes: a test case for predicting lifestyles and emergence of pathogens.</title>
        <authorList>
            <person name="Haridas S."/>
            <person name="Albert R."/>
            <person name="Binder M."/>
            <person name="Bloem J."/>
            <person name="Labutti K."/>
            <person name="Salamov A."/>
            <person name="Andreopoulos B."/>
            <person name="Baker S."/>
            <person name="Barry K."/>
            <person name="Bills G."/>
            <person name="Bluhm B."/>
            <person name="Cannon C."/>
            <person name="Castanera R."/>
            <person name="Culley D."/>
            <person name="Daum C."/>
            <person name="Ezra D."/>
            <person name="Gonzalez J."/>
            <person name="Henrissat B."/>
            <person name="Kuo A."/>
            <person name="Liang C."/>
            <person name="Lipzen A."/>
            <person name="Lutzoni F."/>
            <person name="Magnuson J."/>
            <person name="Mondo S."/>
            <person name="Nolan M."/>
            <person name="Ohm R."/>
            <person name="Pangilinan J."/>
            <person name="Park H.-J."/>
            <person name="Ramirez L."/>
            <person name="Alfaro M."/>
            <person name="Sun H."/>
            <person name="Tritt A."/>
            <person name="Yoshinaga Y."/>
            <person name="Zwiers L.-H."/>
            <person name="Turgeon B."/>
            <person name="Goodwin S."/>
            <person name="Spatafora J."/>
            <person name="Crous P."/>
            <person name="Grigoriev I."/>
        </authorList>
    </citation>
    <scope>NUCLEOTIDE SEQUENCE</scope>
    <source>
        <strain evidence="13">CBS 130266</strain>
    </source>
</reference>
<keyword evidence="14" id="KW-1185">Reference proteome</keyword>
<evidence type="ECO:0000256" key="4">
    <source>
        <dbReference type="ARBA" id="ARBA00022884"/>
    </source>
</evidence>
<dbReference type="PANTHER" id="PTHR11831:SF4">
    <property type="entry name" value="SMALL RIBOSOMAL SUBUNIT PROTEIN US4M"/>
    <property type="match status" value="1"/>
</dbReference>
<feature type="compositionally biased region" description="Basic and acidic residues" evidence="11">
    <location>
        <begin position="97"/>
        <end position="117"/>
    </location>
</feature>
<proteinExistence type="inferred from homology"/>
<feature type="region of interest" description="Disordered" evidence="11">
    <location>
        <begin position="208"/>
        <end position="276"/>
    </location>
</feature>
<evidence type="ECO:0000256" key="2">
    <source>
        <dbReference type="ARBA" id="ARBA00007465"/>
    </source>
</evidence>
<comment type="function">
    <text evidence="8">Component of the mitochondrial ribosome (mitoribosome), a dedicated translation machinery responsible for the synthesis of mitochondrial genome-encoded proteins, including at least some of the essential transmembrane subunits of the mitochondrial respiratory chain. The mitoribosomes are attached to the mitochondrial inner membrane and translation products are cotranslationally integrated into the membrane.</text>
</comment>
<accession>A0A9P4P130</accession>
<feature type="region of interest" description="Disordered" evidence="11">
    <location>
        <begin position="83"/>
        <end position="128"/>
    </location>
</feature>
<dbReference type="GO" id="GO:0019843">
    <property type="term" value="F:rRNA binding"/>
    <property type="evidence" value="ECO:0007669"/>
    <property type="project" value="UniProtKB-KW"/>
</dbReference>
<dbReference type="SMART" id="SM00363">
    <property type="entry name" value="S4"/>
    <property type="match status" value="1"/>
</dbReference>
<feature type="compositionally biased region" description="Polar residues" evidence="11">
    <location>
        <begin position="346"/>
        <end position="368"/>
    </location>
</feature>
<evidence type="ECO:0000313" key="14">
    <source>
        <dbReference type="Proteomes" id="UP000800235"/>
    </source>
</evidence>
<gene>
    <name evidence="13" type="ORF">EJ08DRAFT_604236</name>
</gene>
<dbReference type="PANTHER" id="PTHR11831">
    <property type="entry name" value="30S 40S RIBOSOMAL PROTEIN"/>
    <property type="match status" value="1"/>
</dbReference>
<keyword evidence="3" id="KW-0699">rRNA-binding</keyword>
<keyword evidence="5" id="KW-0689">Ribosomal protein</keyword>
<keyword evidence="4 10" id="KW-0694">RNA-binding</keyword>
<feature type="compositionally biased region" description="Basic and acidic residues" evidence="11">
    <location>
        <begin position="253"/>
        <end position="268"/>
    </location>
</feature>
<evidence type="ECO:0000256" key="11">
    <source>
        <dbReference type="SAM" id="MobiDB-lite"/>
    </source>
</evidence>
<dbReference type="Pfam" id="PF01479">
    <property type="entry name" value="S4"/>
    <property type="match status" value="1"/>
</dbReference>
<dbReference type="InterPro" id="IPR002942">
    <property type="entry name" value="S4_RNA-bd"/>
</dbReference>
<keyword evidence="6" id="KW-0496">Mitochondrion</keyword>
<name>A0A9P4P130_9PEZI</name>
<comment type="caution">
    <text evidence="13">The sequence shown here is derived from an EMBL/GenBank/DDBJ whole genome shotgun (WGS) entry which is preliminary data.</text>
</comment>
<dbReference type="EMBL" id="MU007013">
    <property type="protein sequence ID" value="KAF2435360.1"/>
    <property type="molecule type" value="Genomic_DNA"/>
</dbReference>
<feature type="domain" description="RNA-binding S4" evidence="12">
    <location>
        <begin position="144"/>
        <end position="207"/>
    </location>
</feature>